<protein>
    <submittedName>
        <fullName evidence="2">Helix-turn-helix transcriptional regulator</fullName>
    </submittedName>
</protein>
<dbReference type="InterPro" id="IPR010982">
    <property type="entry name" value="Lambda_DNA-bd_dom_sf"/>
</dbReference>
<organism evidence="2 3">
    <name type="scientific">Amycolatopsis minnesotensis</name>
    <dbReference type="NCBI Taxonomy" id="337894"/>
    <lineage>
        <taxon>Bacteria</taxon>
        <taxon>Bacillati</taxon>
        <taxon>Actinomycetota</taxon>
        <taxon>Actinomycetes</taxon>
        <taxon>Pseudonocardiales</taxon>
        <taxon>Pseudonocardiaceae</taxon>
        <taxon>Amycolatopsis</taxon>
    </lineage>
</organism>
<dbReference type="InterPro" id="IPR001387">
    <property type="entry name" value="Cro/C1-type_HTH"/>
</dbReference>
<comment type="caution">
    <text evidence="2">The sequence shown here is derived from an EMBL/GenBank/DDBJ whole genome shotgun (WGS) entry which is preliminary data.</text>
</comment>
<gene>
    <name evidence="2" type="ORF">GCM10009754_24580</name>
</gene>
<sequence length="428" mass="45786">MVHLFAEGRPRVAPGGTRRGQLREKGALMDAEIGSRVRELRLWRGLNMRTAADLSGISHGYLGQIERGEKPVNNRQVLEALANAFRVAPSELTRKPDITATSSESHDAAAVLADLLGGWWVGEVPAAPGRPLPEVLADLAAFHASRNKSGKHGAGNYPTQVAKLAPLIRDLLAAAADPATSRQALAPLLTAYHVAGSVAARLRAPGLPSMAAERMQQVANELDDPVWQSVAGWGRAHFISSSNRLRQYELAAAVADTAPPERMETRGMANLTAALAAAAQGQNDVAETHLREATAIAEQIEPDVSPWPSGIMQFGRTNAGIFRVSIGVELGEGPRIAELASAVHPETISSGRQASFWTDLGRGLLESRQHRDEGVAAILKAEKLAPQQVHDNWFVRQAVGAHLGQTRQDSTGRELRGLAWRMGLATTG</sequence>
<reference evidence="3" key="1">
    <citation type="journal article" date="2019" name="Int. J. Syst. Evol. Microbiol.">
        <title>The Global Catalogue of Microorganisms (GCM) 10K type strain sequencing project: providing services to taxonomists for standard genome sequencing and annotation.</title>
        <authorList>
            <consortium name="The Broad Institute Genomics Platform"/>
            <consortium name="The Broad Institute Genome Sequencing Center for Infectious Disease"/>
            <person name="Wu L."/>
            <person name="Ma J."/>
        </authorList>
    </citation>
    <scope>NUCLEOTIDE SEQUENCE [LARGE SCALE GENOMIC DNA]</scope>
    <source>
        <strain evidence="3">JCM 14545</strain>
    </source>
</reference>
<dbReference type="Proteomes" id="UP001501116">
    <property type="component" value="Unassembled WGS sequence"/>
</dbReference>
<proteinExistence type="predicted"/>
<dbReference type="SMART" id="SM00530">
    <property type="entry name" value="HTH_XRE"/>
    <property type="match status" value="1"/>
</dbReference>
<dbReference type="EMBL" id="BAAANN010000008">
    <property type="protein sequence ID" value="GAA1954243.1"/>
    <property type="molecule type" value="Genomic_DNA"/>
</dbReference>
<evidence type="ECO:0000313" key="2">
    <source>
        <dbReference type="EMBL" id="GAA1954243.1"/>
    </source>
</evidence>
<evidence type="ECO:0000259" key="1">
    <source>
        <dbReference type="PROSITE" id="PS50943"/>
    </source>
</evidence>
<dbReference type="CDD" id="cd00093">
    <property type="entry name" value="HTH_XRE"/>
    <property type="match status" value="1"/>
</dbReference>
<name>A0ABP5BZX7_9PSEU</name>
<dbReference type="Pfam" id="PF13560">
    <property type="entry name" value="HTH_31"/>
    <property type="match status" value="1"/>
</dbReference>
<dbReference type="PROSITE" id="PS50943">
    <property type="entry name" value="HTH_CROC1"/>
    <property type="match status" value="1"/>
</dbReference>
<dbReference type="Gene3D" id="1.10.260.40">
    <property type="entry name" value="lambda repressor-like DNA-binding domains"/>
    <property type="match status" value="1"/>
</dbReference>
<dbReference type="SUPFAM" id="SSF47413">
    <property type="entry name" value="lambda repressor-like DNA-binding domains"/>
    <property type="match status" value="1"/>
</dbReference>
<accession>A0ABP5BZX7</accession>
<feature type="domain" description="HTH cro/C1-type" evidence="1">
    <location>
        <begin position="37"/>
        <end position="92"/>
    </location>
</feature>
<keyword evidence="3" id="KW-1185">Reference proteome</keyword>
<evidence type="ECO:0000313" key="3">
    <source>
        <dbReference type="Proteomes" id="UP001501116"/>
    </source>
</evidence>